<gene>
    <name evidence="7" type="ORF">JI746_06530</name>
</gene>
<dbReference type="Proteomes" id="UP000622707">
    <property type="component" value="Unassembled WGS sequence"/>
</dbReference>
<evidence type="ECO:0000313" key="8">
    <source>
        <dbReference type="Proteomes" id="UP000622707"/>
    </source>
</evidence>
<accession>A0ABS1JKL2</accession>
<dbReference type="Gene3D" id="3.90.420.10">
    <property type="entry name" value="Oxidoreductase, molybdopterin-binding domain"/>
    <property type="match status" value="1"/>
</dbReference>
<dbReference type="PANTHER" id="PTHR19372">
    <property type="entry name" value="SULFITE REDUCTASE"/>
    <property type="match status" value="1"/>
</dbReference>
<evidence type="ECO:0000259" key="6">
    <source>
        <dbReference type="Pfam" id="PF03404"/>
    </source>
</evidence>
<dbReference type="PRINTS" id="PR00407">
    <property type="entry name" value="EUMOPTERIN"/>
</dbReference>
<dbReference type="InterPro" id="IPR036374">
    <property type="entry name" value="OxRdtase_Mopterin-bd_sf"/>
</dbReference>
<evidence type="ECO:0000259" key="5">
    <source>
        <dbReference type="Pfam" id="PF00174"/>
    </source>
</evidence>
<proteinExistence type="predicted"/>
<dbReference type="Gene3D" id="2.60.40.650">
    <property type="match status" value="1"/>
</dbReference>
<sequence>MDRLRVPMQDQERFNNTLPWHELAADVTPSERVFVVHHLGIPQMPPVQDWYLVVDGLVERPLRLGLSDLQGFERREVLAVHECAGSPLRPTVPVRRVANVRWSGVTLASVLRGAGIAAAARYVWATGADGGIYPPTGHPNECYRKDLPLAKALQDEVLLAWEMNGAALDTRHGAPVRLVVPGFYGTNSVKWLTALSLQPDRADGYFTQTLYNDEVVRDGEKVAQPVWATAPNSVIVAPALGAQLPVGRCDIRGWAWGAAPIATVAVSTDGGQRWMPAQLRPRREFGWQGFGASWDATAGAHTLMCRATDAQGVAQPLSGARNEVMRLAVSVG</sequence>
<evidence type="ECO:0000256" key="2">
    <source>
        <dbReference type="ARBA" id="ARBA00022505"/>
    </source>
</evidence>
<name>A0ABS1JKL2_9BURK</name>
<protein>
    <submittedName>
        <fullName evidence="7">Molybdopterin-dependent oxidoreductase</fullName>
    </submittedName>
</protein>
<keyword evidence="3" id="KW-0479">Metal-binding</keyword>
<feature type="domain" description="Moybdenum cofactor oxidoreductase dimerisation" evidence="6">
    <location>
        <begin position="229"/>
        <end position="322"/>
    </location>
</feature>
<keyword evidence="2" id="KW-0500">Molybdenum</keyword>
<dbReference type="InterPro" id="IPR008335">
    <property type="entry name" value="Mopterin_OxRdtase_euk"/>
</dbReference>
<dbReference type="PANTHER" id="PTHR19372:SF7">
    <property type="entry name" value="SULFITE OXIDASE, MITOCHONDRIAL"/>
    <property type="match status" value="1"/>
</dbReference>
<evidence type="ECO:0000256" key="4">
    <source>
        <dbReference type="ARBA" id="ARBA00023002"/>
    </source>
</evidence>
<organism evidence="7 8">
    <name type="scientific">Ramlibacter alkalitolerans</name>
    <dbReference type="NCBI Taxonomy" id="2039631"/>
    <lineage>
        <taxon>Bacteria</taxon>
        <taxon>Pseudomonadati</taxon>
        <taxon>Pseudomonadota</taxon>
        <taxon>Betaproteobacteria</taxon>
        <taxon>Burkholderiales</taxon>
        <taxon>Comamonadaceae</taxon>
        <taxon>Ramlibacter</taxon>
    </lineage>
</organism>
<comment type="caution">
    <text evidence="7">The sequence shown here is derived from an EMBL/GenBank/DDBJ whole genome shotgun (WGS) entry which is preliminary data.</text>
</comment>
<feature type="domain" description="Oxidoreductase molybdopterin-binding" evidence="5">
    <location>
        <begin position="38"/>
        <end position="205"/>
    </location>
</feature>
<dbReference type="InterPro" id="IPR005066">
    <property type="entry name" value="MoCF_OxRdtse_dimer"/>
</dbReference>
<dbReference type="Pfam" id="PF03404">
    <property type="entry name" value="Mo-co_dimer"/>
    <property type="match status" value="1"/>
</dbReference>
<evidence type="ECO:0000256" key="1">
    <source>
        <dbReference type="ARBA" id="ARBA00001924"/>
    </source>
</evidence>
<evidence type="ECO:0000256" key="3">
    <source>
        <dbReference type="ARBA" id="ARBA00022723"/>
    </source>
</evidence>
<dbReference type="SUPFAM" id="SSF56524">
    <property type="entry name" value="Oxidoreductase molybdopterin-binding domain"/>
    <property type="match status" value="1"/>
</dbReference>
<keyword evidence="4" id="KW-0560">Oxidoreductase</keyword>
<dbReference type="SUPFAM" id="SSF81296">
    <property type="entry name" value="E set domains"/>
    <property type="match status" value="1"/>
</dbReference>
<dbReference type="InterPro" id="IPR014756">
    <property type="entry name" value="Ig_E-set"/>
</dbReference>
<keyword evidence="8" id="KW-1185">Reference proteome</keyword>
<evidence type="ECO:0000313" key="7">
    <source>
        <dbReference type="EMBL" id="MBL0424758.1"/>
    </source>
</evidence>
<reference evidence="7 8" key="1">
    <citation type="journal article" date="2017" name="Int. J. Syst. Evol. Microbiol.">
        <title>Ramlibacter alkalitolerans sp. nov., alkali-tolerant bacterium isolated from soil of ginseng.</title>
        <authorList>
            <person name="Lee D.H."/>
            <person name="Cha C.J."/>
        </authorList>
    </citation>
    <scope>NUCLEOTIDE SEQUENCE [LARGE SCALE GENOMIC DNA]</scope>
    <source>
        <strain evidence="7 8">KACC 19305</strain>
    </source>
</reference>
<dbReference type="Pfam" id="PF00174">
    <property type="entry name" value="Oxidored_molyb"/>
    <property type="match status" value="1"/>
</dbReference>
<dbReference type="EMBL" id="JAEQND010000003">
    <property type="protein sequence ID" value="MBL0424758.1"/>
    <property type="molecule type" value="Genomic_DNA"/>
</dbReference>
<comment type="cofactor">
    <cofactor evidence="1">
        <name>Mo-molybdopterin</name>
        <dbReference type="ChEBI" id="CHEBI:71302"/>
    </cofactor>
</comment>
<dbReference type="RefSeq" id="WP_201687991.1">
    <property type="nucleotide sequence ID" value="NZ_JAEQND010000003.1"/>
</dbReference>
<dbReference type="InterPro" id="IPR000572">
    <property type="entry name" value="OxRdtase_Mopterin-bd_dom"/>
</dbReference>